<evidence type="ECO:0000256" key="4">
    <source>
        <dbReference type="ARBA" id="ARBA00022833"/>
    </source>
</evidence>
<feature type="compositionally biased region" description="Basic and acidic residues" evidence="6">
    <location>
        <begin position="241"/>
        <end position="255"/>
    </location>
</feature>
<evidence type="ECO:0000256" key="3">
    <source>
        <dbReference type="ARBA" id="ARBA00022771"/>
    </source>
</evidence>
<dbReference type="InterPro" id="IPR036236">
    <property type="entry name" value="Znf_C2H2_sf"/>
</dbReference>
<dbReference type="RefSeq" id="XP_070318798.1">
    <property type="nucleotide sequence ID" value="XM_070462697.1"/>
</dbReference>
<protein>
    <submittedName>
        <fullName evidence="10">Zinc finger protein 671-like</fullName>
    </submittedName>
</protein>
<feature type="region of interest" description="Disordered" evidence="6">
    <location>
        <begin position="87"/>
        <end position="114"/>
    </location>
</feature>
<name>A0ABM4HTA2_ODOVR</name>
<dbReference type="SMART" id="SM00349">
    <property type="entry name" value="KRAB"/>
    <property type="match status" value="1"/>
</dbReference>
<evidence type="ECO:0000256" key="1">
    <source>
        <dbReference type="ARBA" id="ARBA00022723"/>
    </source>
</evidence>
<gene>
    <name evidence="10" type="primary">LOC139033483</name>
</gene>
<dbReference type="PANTHER" id="PTHR24381">
    <property type="entry name" value="ZINC FINGER PROTEIN"/>
    <property type="match status" value="1"/>
</dbReference>
<feature type="compositionally biased region" description="Basic and acidic residues" evidence="6">
    <location>
        <begin position="265"/>
        <end position="288"/>
    </location>
</feature>
<dbReference type="PANTHER" id="PTHR24381:SF368">
    <property type="entry name" value="ZINC FINGER AND BTB DOMAIN-CONTAINING PROTEIN 41"/>
    <property type="match status" value="1"/>
</dbReference>
<evidence type="ECO:0000256" key="5">
    <source>
        <dbReference type="PROSITE-ProRule" id="PRU00042"/>
    </source>
</evidence>
<sequence length="449" mass="50030">MADAAPHTGSLSPIVTFADVFIDFTREEWDLLTESQKRLYHKTMVDNFSLVMSVGLDCSRYRLISPPESERAPVVPARIGIAAAVAEVSQESPGPSPGPSVEDRDASSEQGMPIKISNVESRKVVPSIQNSHLCDMCNPTFSGVFQLAGQPETSSEQQPYICGSCGRAFPLSVSLDQMERWQSGGTVARRERDQAFSVNSHRCHGLGTACTCEKGEEDVSASSGVVQHRGTHNAENPCTSAERKESFHTGQKERQCSGSEGAYNQEERVQEERVPEERVPEERVPEERVQEERVQQQEFCLPEMSYECNTCGRVFNCRDLFNNHQKVHTRERSWNCDECGKSFTRKSYVKVHKRLHSGIRPFVCDKCGKSYISKSHLNVHSKSHTIESLQRLIAGNMLMIPALANLREVTPEHGLSHSANGQDNIDYQVCGKSSGATLYFLTFQDLPLA</sequence>
<dbReference type="SUPFAM" id="SSF109640">
    <property type="entry name" value="KRAB domain (Kruppel-associated box)"/>
    <property type="match status" value="1"/>
</dbReference>
<dbReference type="SMART" id="SM00355">
    <property type="entry name" value="ZnF_C2H2"/>
    <property type="match status" value="3"/>
</dbReference>
<dbReference type="Gene3D" id="6.10.140.140">
    <property type="match status" value="1"/>
</dbReference>
<reference evidence="10" key="1">
    <citation type="submission" date="2025-08" db="UniProtKB">
        <authorList>
            <consortium name="RefSeq"/>
        </authorList>
    </citation>
    <scope>IDENTIFICATION</scope>
    <source>
        <tissue evidence="10">Tongue muscle</tissue>
    </source>
</reference>
<feature type="domain" description="KRAB" evidence="8">
    <location>
        <begin position="15"/>
        <end position="86"/>
    </location>
</feature>
<dbReference type="PROSITE" id="PS50157">
    <property type="entry name" value="ZINC_FINGER_C2H2_2"/>
    <property type="match status" value="3"/>
</dbReference>
<keyword evidence="4" id="KW-0862">Zinc</keyword>
<dbReference type="PROSITE" id="PS50805">
    <property type="entry name" value="KRAB"/>
    <property type="match status" value="1"/>
</dbReference>
<dbReference type="GeneID" id="139033483"/>
<dbReference type="Pfam" id="PF01352">
    <property type="entry name" value="KRAB"/>
    <property type="match status" value="1"/>
</dbReference>
<evidence type="ECO:0000259" key="8">
    <source>
        <dbReference type="PROSITE" id="PS50805"/>
    </source>
</evidence>
<keyword evidence="3 5" id="KW-0863">Zinc-finger</keyword>
<feature type="domain" description="C2H2-type" evidence="7">
    <location>
        <begin position="334"/>
        <end position="361"/>
    </location>
</feature>
<proteinExistence type="predicted"/>
<evidence type="ECO:0000313" key="9">
    <source>
        <dbReference type="Proteomes" id="UP001652640"/>
    </source>
</evidence>
<dbReference type="CDD" id="cd07765">
    <property type="entry name" value="KRAB_A-box"/>
    <property type="match status" value="1"/>
</dbReference>
<keyword evidence="9" id="KW-1185">Reference proteome</keyword>
<feature type="domain" description="C2H2-type" evidence="7">
    <location>
        <begin position="306"/>
        <end position="333"/>
    </location>
</feature>
<dbReference type="Proteomes" id="UP001652640">
    <property type="component" value="Unplaced"/>
</dbReference>
<dbReference type="InterPro" id="IPR013087">
    <property type="entry name" value="Znf_C2H2_type"/>
</dbReference>
<dbReference type="InterPro" id="IPR036051">
    <property type="entry name" value="KRAB_dom_sf"/>
</dbReference>
<evidence type="ECO:0000256" key="6">
    <source>
        <dbReference type="SAM" id="MobiDB-lite"/>
    </source>
</evidence>
<accession>A0ABM4HTA2</accession>
<dbReference type="Gene3D" id="3.30.160.60">
    <property type="entry name" value="Classic Zinc Finger"/>
    <property type="match status" value="3"/>
</dbReference>
<dbReference type="PROSITE" id="PS00028">
    <property type="entry name" value="ZINC_FINGER_C2H2_1"/>
    <property type="match status" value="3"/>
</dbReference>
<dbReference type="InterPro" id="IPR001909">
    <property type="entry name" value="KRAB"/>
</dbReference>
<evidence type="ECO:0000256" key="2">
    <source>
        <dbReference type="ARBA" id="ARBA00022737"/>
    </source>
</evidence>
<evidence type="ECO:0000313" key="10">
    <source>
        <dbReference type="RefSeq" id="XP_070318798.1"/>
    </source>
</evidence>
<feature type="domain" description="C2H2-type" evidence="7">
    <location>
        <begin position="362"/>
        <end position="389"/>
    </location>
</feature>
<dbReference type="Pfam" id="PF00096">
    <property type="entry name" value="zf-C2H2"/>
    <property type="match status" value="2"/>
</dbReference>
<feature type="region of interest" description="Disordered" evidence="6">
    <location>
        <begin position="222"/>
        <end position="288"/>
    </location>
</feature>
<evidence type="ECO:0000259" key="7">
    <source>
        <dbReference type="PROSITE" id="PS50157"/>
    </source>
</evidence>
<dbReference type="SUPFAM" id="SSF57667">
    <property type="entry name" value="beta-beta-alpha zinc fingers"/>
    <property type="match status" value="3"/>
</dbReference>
<keyword evidence="2" id="KW-0677">Repeat</keyword>
<organism evidence="9 10">
    <name type="scientific">Odocoileus virginianus</name>
    <name type="common">White-tailed deer</name>
    <dbReference type="NCBI Taxonomy" id="9874"/>
    <lineage>
        <taxon>Eukaryota</taxon>
        <taxon>Metazoa</taxon>
        <taxon>Chordata</taxon>
        <taxon>Craniata</taxon>
        <taxon>Vertebrata</taxon>
        <taxon>Euteleostomi</taxon>
        <taxon>Mammalia</taxon>
        <taxon>Eutheria</taxon>
        <taxon>Laurasiatheria</taxon>
        <taxon>Artiodactyla</taxon>
        <taxon>Ruminantia</taxon>
        <taxon>Pecora</taxon>
        <taxon>Cervidae</taxon>
        <taxon>Odocoileinae</taxon>
        <taxon>Odocoileus</taxon>
    </lineage>
</organism>
<keyword evidence="1" id="KW-0479">Metal-binding</keyword>